<dbReference type="GO" id="GO:0036373">
    <property type="term" value="F:L-fucose mutarotase activity"/>
    <property type="evidence" value="ECO:0007669"/>
    <property type="project" value="UniProtKB-EC"/>
</dbReference>
<dbReference type="InterPro" id="IPR050443">
    <property type="entry name" value="RbsD/FucU_mutarotase"/>
</dbReference>
<evidence type="ECO:0000313" key="4">
    <source>
        <dbReference type="EMBL" id="MBC8538263.1"/>
    </source>
</evidence>
<proteinExistence type="predicted"/>
<dbReference type="AlphaFoldDB" id="A0A926HWE2"/>
<evidence type="ECO:0000313" key="5">
    <source>
        <dbReference type="Proteomes" id="UP000617951"/>
    </source>
</evidence>
<dbReference type="Proteomes" id="UP000617951">
    <property type="component" value="Unassembled WGS sequence"/>
</dbReference>
<protein>
    <submittedName>
        <fullName evidence="4">Fucose isomerase</fullName>
    </submittedName>
</protein>
<comment type="catalytic activity">
    <reaction evidence="3">
        <text>alpha-L-fucose = beta-L-fucose</text>
        <dbReference type="Rhea" id="RHEA:25580"/>
        <dbReference type="ChEBI" id="CHEBI:42548"/>
        <dbReference type="ChEBI" id="CHEBI:42589"/>
        <dbReference type="EC" id="5.1.3.29"/>
    </reaction>
</comment>
<dbReference type="GO" id="GO:0042806">
    <property type="term" value="F:fucose binding"/>
    <property type="evidence" value="ECO:0007669"/>
    <property type="project" value="TreeGrafter"/>
</dbReference>
<comment type="caution">
    <text evidence="4">The sequence shown here is derived from an EMBL/GenBank/DDBJ whole genome shotgun (WGS) entry which is preliminary data.</text>
</comment>
<evidence type="ECO:0000256" key="3">
    <source>
        <dbReference type="ARBA" id="ARBA00036324"/>
    </source>
</evidence>
<dbReference type="InterPro" id="IPR007721">
    <property type="entry name" value="RbsD_FucU"/>
</dbReference>
<dbReference type="Pfam" id="PF05025">
    <property type="entry name" value="RbsD_FucU"/>
    <property type="match status" value="1"/>
</dbReference>
<dbReference type="RefSeq" id="WP_249280021.1">
    <property type="nucleotide sequence ID" value="NZ_JACRSS010000001.1"/>
</dbReference>
<dbReference type="SUPFAM" id="SSF102546">
    <property type="entry name" value="RbsD-like"/>
    <property type="match status" value="1"/>
</dbReference>
<evidence type="ECO:0000256" key="2">
    <source>
        <dbReference type="ARBA" id="ARBA00023235"/>
    </source>
</evidence>
<dbReference type="Gene3D" id="3.40.1650.10">
    <property type="entry name" value="RbsD-like domain"/>
    <property type="match status" value="1"/>
</dbReference>
<dbReference type="PANTHER" id="PTHR31690:SF4">
    <property type="entry name" value="FUCOSE MUTAROTASE"/>
    <property type="match status" value="1"/>
</dbReference>
<sequence length="150" mass="17313">MLKKIPTAISPELMKVLMEMGHGGEIMISDGNCGAEKFGTARPIVVRMDGMRVPEILEAVLQFMPLDDYVSKPVTLCRNDPWVEEPKIWKEYERIIRESEEADKFKEGFDILPKWEFYERMKGLFCIVQTSEPSVYANIILKKGVVRDKQ</sequence>
<dbReference type="GO" id="GO:0062193">
    <property type="term" value="F:D-ribose pyranase activity"/>
    <property type="evidence" value="ECO:0007669"/>
    <property type="project" value="UniProtKB-EC"/>
</dbReference>
<gene>
    <name evidence="4" type="ORF">H8693_04875</name>
</gene>
<dbReference type="EMBL" id="JACRSS010000001">
    <property type="protein sequence ID" value="MBC8538263.1"/>
    <property type="molecule type" value="Genomic_DNA"/>
</dbReference>
<dbReference type="PANTHER" id="PTHR31690">
    <property type="entry name" value="FUCOSE MUTAROTASE"/>
    <property type="match status" value="1"/>
</dbReference>
<accession>A0A926HWE2</accession>
<reference evidence="4" key="1">
    <citation type="submission" date="2020-08" db="EMBL/GenBank/DDBJ databases">
        <title>Genome public.</title>
        <authorList>
            <person name="Liu C."/>
            <person name="Sun Q."/>
        </authorList>
    </citation>
    <scope>NUCLEOTIDE SEQUENCE</scope>
    <source>
        <strain evidence="4">NSJ-63</strain>
    </source>
</reference>
<dbReference type="GO" id="GO:0006004">
    <property type="term" value="P:fucose metabolic process"/>
    <property type="evidence" value="ECO:0007669"/>
    <property type="project" value="TreeGrafter"/>
</dbReference>
<keyword evidence="2 4" id="KW-0413">Isomerase</keyword>
<keyword evidence="5" id="KW-1185">Reference proteome</keyword>
<comment type="catalytic activity">
    <reaction evidence="1">
        <text>beta-D-ribopyranose = beta-D-ribofuranose</text>
        <dbReference type="Rhea" id="RHEA:25432"/>
        <dbReference type="ChEBI" id="CHEBI:27476"/>
        <dbReference type="ChEBI" id="CHEBI:47002"/>
        <dbReference type="EC" id="5.4.99.62"/>
    </reaction>
</comment>
<name>A0A926HWE2_9FIRM</name>
<organism evidence="4 5">
    <name type="scientific">Guopingia tenuis</name>
    <dbReference type="NCBI Taxonomy" id="2763656"/>
    <lineage>
        <taxon>Bacteria</taxon>
        <taxon>Bacillati</taxon>
        <taxon>Bacillota</taxon>
        <taxon>Clostridia</taxon>
        <taxon>Christensenellales</taxon>
        <taxon>Christensenellaceae</taxon>
        <taxon>Guopingia</taxon>
    </lineage>
</organism>
<evidence type="ECO:0000256" key="1">
    <source>
        <dbReference type="ARBA" id="ARBA00000223"/>
    </source>
</evidence>
<dbReference type="InterPro" id="IPR023750">
    <property type="entry name" value="RbsD-like_sf"/>
</dbReference>